<dbReference type="AlphaFoldDB" id="A0AAD7E3G0"/>
<name>A0AAD7E3G0_9AGAR</name>
<proteinExistence type="predicted"/>
<feature type="region of interest" description="Disordered" evidence="1">
    <location>
        <begin position="1"/>
        <end position="56"/>
    </location>
</feature>
<dbReference type="EMBL" id="JARJCW010000004">
    <property type="protein sequence ID" value="KAJ7226156.1"/>
    <property type="molecule type" value="Genomic_DNA"/>
</dbReference>
<feature type="compositionally biased region" description="Basic residues" evidence="1">
    <location>
        <begin position="107"/>
        <end position="116"/>
    </location>
</feature>
<sequence>MAENDEANNTDSTPFEPRLRIEDGQRRGHKSIDERGQPQDSTPYMMWTVPQAPSHSNTQQSLLRYGAYSSMGIDNSGISGRRPPCRTLSLAFGSVSLPAATAALHHPARGRFRRPRTPSPRAAAPHHARTFTRAAATARRCPLPPLPPGDALPRHPAPPLAPDDAPRRCRRCQSRAHAHSCRRYPVTAWRHPAPPPPPCTTPHGVGFDAQRRCRPMPPPPSRARSPVPPLPPGDAPCRHDCLATPHDAAPHRRFRLATPRTAAAALHRTRTFTHAAATAWRCPVLPRPPGNAPHRHDHLATPRATPRHCRPLNAPAPPPSITLQRAAPRRCADARARSNERACAARFQRHTPPLPGTASRTLLGVCASSFLTPCHRRAAALAQDSSVA</sequence>
<evidence type="ECO:0000256" key="1">
    <source>
        <dbReference type="SAM" id="MobiDB-lite"/>
    </source>
</evidence>
<accession>A0AAD7E3G0</accession>
<feature type="region of interest" description="Disordered" evidence="1">
    <location>
        <begin position="107"/>
        <end position="167"/>
    </location>
</feature>
<evidence type="ECO:0000313" key="3">
    <source>
        <dbReference type="Proteomes" id="UP001219525"/>
    </source>
</evidence>
<keyword evidence="3" id="KW-1185">Reference proteome</keyword>
<protein>
    <submittedName>
        <fullName evidence="2">Uncharacterized protein</fullName>
    </submittedName>
</protein>
<feature type="compositionally biased region" description="Pro residues" evidence="1">
    <location>
        <begin position="142"/>
        <end position="161"/>
    </location>
</feature>
<feature type="region of interest" description="Disordered" evidence="1">
    <location>
        <begin position="291"/>
        <end position="310"/>
    </location>
</feature>
<organism evidence="2 3">
    <name type="scientific">Mycena pura</name>
    <dbReference type="NCBI Taxonomy" id="153505"/>
    <lineage>
        <taxon>Eukaryota</taxon>
        <taxon>Fungi</taxon>
        <taxon>Dikarya</taxon>
        <taxon>Basidiomycota</taxon>
        <taxon>Agaricomycotina</taxon>
        <taxon>Agaricomycetes</taxon>
        <taxon>Agaricomycetidae</taxon>
        <taxon>Agaricales</taxon>
        <taxon>Marasmiineae</taxon>
        <taxon>Mycenaceae</taxon>
        <taxon>Mycena</taxon>
    </lineage>
</organism>
<feature type="compositionally biased region" description="Low complexity" evidence="1">
    <location>
        <begin position="131"/>
        <end position="141"/>
    </location>
</feature>
<feature type="compositionally biased region" description="Basic and acidic residues" evidence="1">
    <location>
        <begin position="17"/>
        <end position="37"/>
    </location>
</feature>
<comment type="caution">
    <text evidence="2">The sequence shown here is derived from an EMBL/GenBank/DDBJ whole genome shotgun (WGS) entry which is preliminary data.</text>
</comment>
<reference evidence="2" key="1">
    <citation type="submission" date="2023-03" db="EMBL/GenBank/DDBJ databases">
        <title>Massive genome expansion in bonnet fungi (Mycena s.s.) driven by repeated elements and novel gene families across ecological guilds.</title>
        <authorList>
            <consortium name="Lawrence Berkeley National Laboratory"/>
            <person name="Harder C.B."/>
            <person name="Miyauchi S."/>
            <person name="Viragh M."/>
            <person name="Kuo A."/>
            <person name="Thoen E."/>
            <person name="Andreopoulos B."/>
            <person name="Lu D."/>
            <person name="Skrede I."/>
            <person name="Drula E."/>
            <person name="Henrissat B."/>
            <person name="Morin E."/>
            <person name="Kohler A."/>
            <person name="Barry K."/>
            <person name="LaButti K."/>
            <person name="Morin E."/>
            <person name="Salamov A."/>
            <person name="Lipzen A."/>
            <person name="Mereny Z."/>
            <person name="Hegedus B."/>
            <person name="Baldrian P."/>
            <person name="Stursova M."/>
            <person name="Weitz H."/>
            <person name="Taylor A."/>
            <person name="Grigoriev I.V."/>
            <person name="Nagy L.G."/>
            <person name="Martin F."/>
            <person name="Kauserud H."/>
        </authorList>
    </citation>
    <scope>NUCLEOTIDE SEQUENCE</scope>
    <source>
        <strain evidence="2">9144</strain>
    </source>
</reference>
<evidence type="ECO:0000313" key="2">
    <source>
        <dbReference type="EMBL" id="KAJ7226156.1"/>
    </source>
</evidence>
<gene>
    <name evidence="2" type="ORF">GGX14DRAFT_643131</name>
</gene>
<dbReference type="Proteomes" id="UP001219525">
    <property type="component" value="Unassembled WGS sequence"/>
</dbReference>